<dbReference type="GO" id="GO:0005634">
    <property type="term" value="C:nucleus"/>
    <property type="evidence" value="ECO:0007669"/>
    <property type="project" value="UniProtKB-SubCell"/>
</dbReference>
<dbReference type="PANTHER" id="PTHR46481">
    <property type="entry name" value="ZINC FINGER BED DOMAIN-CONTAINING PROTEIN 4"/>
    <property type="match status" value="1"/>
</dbReference>
<accession>A0AA39M7R4</accession>
<dbReference type="Gene3D" id="3.30.160.60">
    <property type="entry name" value="Classic Zinc Finger"/>
    <property type="match status" value="1"/>
</dbReference>
<evidence type="ECO:0000313" key="9">
    <source>
        <dbReference type="Proteomes" id="UP001175271"/>
    </source>
</evidence>
<dbReference type="InterPro" id="IPR013087">
    <property type="entry name" value="Znf_C2H2_type"/>
</dbReference>
<dbReference type="EMBL" id="JAUCMV010000001">
    <property type="protein sequence ID" value="KAK0423604.1"/>
    <property type="molecule type" value="Genomic_DNA"/>
</dbReference>
<proteinExistence type="predicted"/>
<dbReference type="SMART" id="SM00355">
    <property type="entry name" value="ZnF_C2H2"/>
    <property type="match status" value="5"/>
</dbReference>
<dbReference type="GO" id="GO:0008270">
    <property type="term" value="F:zinc ion binding"/>
    <property type="evidence" value="ECO:0007669"/>
    <property type="project" value="UniProtKB-KW"/>
</dbReference>
<gene>
    <name evidence="8" type="ORF">QR680_008232</name>
</gene>
<dbReference type="PROSITE" id="PS00028">
    <property type="entry name" value="ZINC_FINGER_C2H2_1"/>
    <property type="match status" value="1"/>
</dbReference>
<organism evidence="8 9">
    <name type="scientific">Steinernema hermaphroditum</name>
    <dbReference type="NCBI Taxonomy" id="289476"/>
    <lineage>
        <taxon>Eukaryota</taxon>
        <taxon>Metazoa</taxon>
        <taxon>Ecdysozoa</taxon>
        <taxon>Nematoda</taxon>
        <taxon>Chromadorea</taxon>
        <taxon>Rhabditida</taxon>
        <taxon>Tylenchina</taxon>
        <taxon>Panagrolaimomorpha</taxon>
        <taxon>Strongyloidoidea</taxon>
        <taxon>Steinernematidae</taxon>
        <taxon>Steinernema</taxon>
    </lineage>
</organism>
<keyword evidence="9" id="KW-1185">Reference proteome</keyword>
<evidence type="ECO:0000256" key="3">
    <source>
        <dbReference type="ARBA" id="ARBA00022771"/>
    </source>
</evidence>
<keyword evidence="5" id="KW-0539">Nucleus</keyword>
<sequence>MAKLTSDVYKHFEERDGRYYCMAVGCTKSYKKTGSTSNMLFHYRDKHDEDDSGQPFRNWPRLKATVAEEREVYESAVVTFFAAYGVPFHAVNSQEFLHLIASAGGHQKTISRQKLSEEILTREASQCEYEVRSVLEKQNISLCVDEYTKGSNRFLSVTATLVNSTFHHQTVRVAVVSLDVQRATAENLRKVIEDQLRRYKIRGEDLIALTRDGGANMVKLGRLMGLPSVHCFCHVLNLCVQEGVKVRGISRAIVQIKALAVLFKNSPLIYKRFKDFAGGKVLKMPNSTRWNSTYEMIQSFCKLHEKLREFASGLENQYSAISVGIYTALSLDMAEINSLCKTLKFLKDICLLAEGRRSCSSIIFYLIRRIEDHCAKQSQSQSTTPLCQDVNDTILRTLQKHKSEYLKSDMLLICTYLETHASLIIRTSWRGPTGCELGSRQRFLDLSGCEVGGNGTCYGNSGNLYLTTTPKGYWKPRRGMYYRPYRKLMVCSTAPSSSNLLSADSVVYNYVKRKKPQLLLTMFGKEYCRELEGQDHFYDRNAFLSALQTVPLRLERKERVSPEGEKKRVACDVPSMRKNLPRDDVLARPNAETTHPKKKKESASVIPKRPKMKMTSELAVFNYFYERQQKEALQLLFDGEVREDYGRKVEAMGIWMPSVARIYAWHRYVELKKVVKDTREIWKCRLCTKQFIGARSDLLSHIGIHENLPCPCVVDECDAILRNPSQLPRHLQTKHVLFINNLTAKQYHQTITMRKDFYRKVKAFRDKYFPPESFVGFKDCKTTSRARDFEDSKCRECGAIITAAATRRSHVAKHLNLSYNCVFEGCEVKCDPHRLSNHFIRKHSKKTTDLTEEQLFKYKRMKLDFAKIMKEAMSKYFPYKMNATEDELLE</sequence>
<keyword evidence="2" id="KW-0479">Metal-binding</keyword>
<comment type="caution">
    <text evidence="8">The sequence shown here is derived from an EMBL/GenBank/DDBJ whole genome shotgun (WGS) entry which is preliminary data.</text>
</comment>
<dbReference type="InterPro" id="IPR012337">
    <property type="entry name" value="RNaseH-like_sf"/>
</dbReference>
<protein>
    <recommendedName>
        <fullName evidence="7">C2H2-type domain-containing protein</fullName>
    </recommendedName>
</protein>
<keyword evidence="3" id="KW-0863">Zinc-finger</keyword>
<dbReference type="SUPFAM" id="SSF53098">
    <property type="entry name" value="Ribonuclease H-like"/>
    <property type="match status" value="1"/>
</dbReference>
<evidence type="ECO:0000256" key="6">
    <source>
        <dbReference type="SAM" id="MobiDB-lite"/>
    </source>
</evidence>
<feature type="domain" description="C2H2-type" evidence="7">
    <location>
        <begin position="712"/>
        <end position="735"/>
    </location>
</feature>
<dbReference type="InterPro" id="IPR052035">
    <property type="entry name" value="ZnF_BED_domain_contain"/>
</dbReference>
<evidence type="ECO:0000256" key="2">
    <source>
        <dbReference type="ARBA" id="ARBA00022723"/>
    </source>
</evidence>
<dbReference type="PANTHER" id="PTHR46481:SF10">
    <property type="entry name" value="ZINC FINGER BED DOMAIN-CONTAINING PROTEIN 39"/>
    <property type="match status" value="1"/>
</dbReference>
<keyword evidence="4" id="KW-0862">Zinc</keyword>
<name>A0AA39M7R4_9BILA</name>
<evidence type="ECO:0000256" key="1">
    <source>
        <dbReference type="ARBA" id="ARBA00004123"/>
    </source>
</evidence>
<dbReference type="Proteomes" id="UP001175271">
    <property type="component" value="Unassembled WGS sequence"/>
</dbReference>
<dbReference type="AlphaFoldDB" id="A0AA39M7R4"/>
<reference evidence="8" key="1">
    <citation type="submission" date="2023-06" db="EMBL/GenBank/DDBJ databases">
        <title>Genomic analysis of the entomopathogenic nematode Steinernema hermaphroditum.</title>
        <authorList>
            <person name="Schwarz E.M."/>
            <person name="Heppert J.K."/>
            <person name="Baniya A."/>
            <person name="Schwartz H.T."/>
            <person name="Tan C.-H."/>
            <person name="Antoshechkin I."/>
            <person name="Sternberg P.W."/>
            <person name="Goodrich-Blair H."/>
            <person name="Dillman A.R."/>
        </authorList>
    </citation>
    <scope>NUCLEOTIDE SEQUENCE</scope>
    <source>
        <strain evidence="8">PS9179</strain>
        <tissue evidence="8">Whole animal</tissue>
    </source>
</reference>
<comment type="subcellular location">
    <subcellularLocation>
        <location evidence="1">Nucleus</location>
    </subcellularLocation>
</comment>
<evidence type="ECO:0000313" key="8">
    <source>
        <dbReference type="EMBL" id="KAK0423604.1"/>
    </source>
</evidence>
<evidence type="ECO:0000256" key="5">
    <source>
        <dbReference type="ARBA" id="ARBA00023242"/>
    </source>
</evidence>
<evidence type="ECO:0000256" key="4">
    <source>
        <dbReference type="ARBA" id="ARBA00022833"/>
    </source>
</evidence>
<evidence type="ECO:0000259" key="7">
    <source>
        <dbReference type="PROSITE" id="PS00028"/>
    </source>
</evidence>
<feature type="region of interest" description="Disordered" evidence="6">
    <location>
        <begin position="580"/>
        <end position="608"/>
    </location>
</feature>